<gene>
    <name evidence="4" type="ORF">HV823_25690</name>
</gene>
<dbReference type="PANTHER" id="PTHR43794">
    <property type="entry name" value="AMINOHYDROLASE SSNA-RELATED"/>
    <property type="match status" value="1"/>
</dbReference>
<organism evidence="4 5">
    <name type="scientific">Mycoplana rhizolycopersici</name>
    <dbReference type="NCBI Taxonomy" id="2746702"/>
    <lineage>
        <taxon>Bacteria</taxon>
        <taxon>Pseudomonadati</taxon>
        <taxon>Pseudomonadota</taxon>
        <taxon>Alphaproteobacteria</taxon>
        <taxon>Hyphomicrobiales</taxon>
        <taxon>Rhizobiaceae</taxon>
        <taxon>Mycoplana</taxon>
    </lineage>
</organism>
<evidence type="ECO:0000259" key="3">
    <source>
        <dbReference type="Pfam" id="PF01979"/>
    </source>
</evidence>
<evidence type="ECO:0000256" key="1">
    <source>
        <dbReference type="ARBA" id="ARBA00006745"/>
    </source>
</evidence>
<name>A0ABX2QLJ1_9HYPH</name>
<comment type="caution">
    <text evidence="4">The sequence shown here is derived from an EMBL/GenBank/DDBJ whole genome shotgun (WGS) entry which is preliminary data.</text>
</comment>
<dbReference type="PANTHER" id="PTHR43794:SF11">
    <property type="entry name" value="AMIDOHYDROLASE-RELATED DOMAIN-CONTAINING PROTEIN"/>
    <property type="match status" value="1"/>
</dbReference>
<accession>A0ABX2QLJ1</accession>
<protein>
    <submittedName>
        <fullName evidence="4">Amidohydrolase family protein</fullName>
    </submittedName>
</protein>
<dbReference type="Pfam" id="PF01979">
    <property type="entry name" value="Amidohydro_1"/>
    <property type="match status" value="1"/>
</dbReference>
<evidence type="ECO:0000256" key="2">
    <source>
        <dbReference type="ARBA" id="ARBA00022801"/>
    </source>
</evidence>
<sequence>MAVAICGGAVKRIAPAGELRHSLADRRIDGRGGLLMPGLVNTHNHSPLMIVRGMVEDIGFAPAYTKGVPQGHWLSDEETLALSRLGLLEMIRFGCTSIVDYYRKPLALAQAANEAGIRAFLGGRVMDVDTAALAEGRFQHDPALGEATLADNLKLIAEWDGANNGLIRCFYGPHAPDTVSRELYRTIAAMAEKDGRQIHTHLAQSRMEVAHMQAREGMRSSDFLEDVGVLNDRLVAAHCIFLEEDEIGKLGRAGVQVAHAPIGNASFGAAAPIAALAEAGANITLCTDTKSGDMFEAMRMALASARLRAKETFVFDAATVFGWATTGGARALGVEDKVGRIEIGNRADLTLLDSRAPNLYPVVDGFGVIAHLGSGANVRTVICDGNVLIDDGRATWADEDEIIATAQAVADRLWQRARAA</sequence>
<dbReference type="Gene3D" id="3.20.20.140">
    <property type="entry name" value="Metal-dependent hydrolases"/>
    <property type="match status" value="1"/>
</dbReference>
<dbReference type="Gene3D" id="2.30.40.10">
    <property type="entry name" value="Urease, subunit C, domain 1"/>
    <property type="match status" value="1"/>
</dbReference>
<proteinExistence type="inferred from homology"/>
<dbReference type="InterPro" id="IPR006680">
    <property type="entry name" value="Amidohydro-rel"/>
</dbReference>
<evidence type="ECO:0000313" key="5">
    <source>
        <dbReference type="Proteomes" id="UP000659172"/>
    </source>
</evidence>
<dbReference type="InterPro" id="IPR050287">
    <property type="entry name" value="MTA/SAH_deaminase"/>
</dbReference>
<dbReference type="InterPro" id="IPR011059">
    <property type="entry name" value="Metal-dep_hydrolase_composite"/>
</dbReference>
<keyword evidence="5" id="KW-1185">Reference proteome</keyword>
<dbReference type="SUPFAM" id="SSF51556">
    <property type="entry name" value="Metallo-dependent hydrolases"/>
    <property type="match status" value="1"/>
</dbReference>
<evidence type="ECO:0000313" key="4">
    <source>
        <dbReference type="EMBL" id="NVP58627.1"/>
    </source>
</evidence>
<dbReference type="InterPro" id="IPR032466">
    <property type="entry name" value="Metal_Hydrolase"/>
</dbReference>
<dbReference type="EMBL" id="JABXYK010000030">
    <property type="protein sequence ID" value="NVP58627.1"/>
    <property type="molecule type" value="Genomic_DNA"/>
</dbReference>
<dbReference type="SUPFAM" id="SSF51338">
    <property type="entry name" value="Composite domain of metallo-dependent hydrolases"/>
    <property type="match status" value="2"/>
</dbReference>
<reference evidence="4 5" key="1">
    <citation type="submission" date="2020-06" db="EMBL/GenBank/DDBJ databases">
        <title>Rhizobium sp.nov. isolated from the tomato plant.</title>
        <authorList>
            <person name="Thin K.K."/>
            <person name="Zhang X."/>
            <person name="He S."/>
        </authorList>
    </citation>
    <scope>NUCLEOTIDE SEQUENCE [LARGE SCALE GENOMIC DNA]</scope>
    <source>
        <strain evidence="4 5">DBTS2</strain>
    </source>
</reference>
<dbReference type="Proteomes" id="UP000659172">
    <property type="component" value="Unassembled WGS sequence"/>
</dbReference>
<feature type="domain" description="Amidohydrolase-related" evidence="3">
    <location>
        <begin position="35"/>
        <end position="387"/>
    </location>
</feature>
<comment type="similarity">
    <text evidence="1">Belongs to the metallo-dependent hydrolases superfamily. ATZ/TRZ family.</text>
</comment>
<keyword evidence="2" id="KW-0378">Hydrolase</keyword>